<dbReference type="AlphaFoldDB" id="A0AAD7ZZ75"/>
<keyword evidence="7" id="KW-0472">Membrane</keyword>
<keyword evidence="7" id="KW-1133">Transmembrane helix</keyword>
<dbReference type="EC" id="1.14.14.18" evidence="4"/>
<reference evidence="8" key="1">
    <citation type="journal article" date="2023" name="IScience">
        <title>Live-bearing cockroach genome reveals convergent evolutionary mechanisms linked to viviparity in insects and beyond.</title>
        <authorList>
            <person name="Fouks B."/>
            <person name="Harrison M.C."/>
            <person name="Mikhailova A.A."/>
            <person name="Marchal E."/>
            <person name="English S."/>
            <person name="Carruthers M."/>
            <person name="Jennings E.C."/>
            <person name="Chiamaka E.L."/>
            <person name="Frigard R.A."/>
            <person name="Pippel M."/>
            <person name="Attardo G.M."/>
            <person name="Benoit J.B."/>
            <person name="Bornberg-Bauer E."/>
            <person name="Tobe S.S."/>
        </authorList>
    </citation>
    <scope>NUCLEOTIDE SEQUENCE</scope>
    <source>
        <strain evidence="8">Stay&amp;Tobe</strain>
    </source>
</reference>
<dbReference type="PANTHER" id="PTHR10720:SF0">
    <property type="entry name" value="HEME OXYGENASE"/>
    <property type="match status" value="1"/>
</dbReference>
<evidence type="ECO:0000256" key="2">
    <source>
        <dbReference type="ARBA" id="ARBA00022723"/>
    </source>
</evidence>
<sequence>MEETFTKQMRKATRDIHAVSDALVNAKLAFALSDNDVWAEGLLVFYEIFRFLDEAMEHLKDTHFGQLCIDGMQRTEAFQKDLNYYLGADWTKDYKPRESVAKYLIHLKNLEKSDPDLLMAYIYHLYMGLLSGGQILRKKRSVMNKLNPFSKQEAREDAVTDFGDLSIVKLKKDLAEAMNSIANNLDEKTKKNLIEESKMVFQMNNSIIKTVQGANVVILKKLIMIILILILIVIVYCII</sequence>
<evidence type="ECO:0000256" key="4">
    <source>
        <dbReference type="PIRNR" id="PIRNR000343"/>
    </source>
</evidence>
<evidence type="ECO:0000256" key="5">
    <source>
        <dbReference type="PIRSR" id="PIRSR000343-1"/>
    </source>
</evidence>
<comment type="catalytic activity">
    <reaction evidence="4">
        <text>heme b + 3 reduced [NADPH--hemoprotein reductase] + 3 O2 = biliverdin IXalpha + CO + Fe(2+) + 3 oxidized [NADPH--hemoprotein reductase] + 3 H2O + H(+)</text>
        <dbReference type="Rhea" id="RHEA:21764"/>
        <dbReference type="Rhea" id="RHEA-COMP:11964"/>
        <dbReference type="Rhea" id="RHEA-COMP:11965"/>
        <dbReference type="ChEBI" id="CHEBI:15377"/>
        <dbReference type="ChEBI" id="CHEBI:15378"/>
        <dbReference type="ChEBI" id="CHEBI:15379"/>
        <dbReference type="ChEBI" id="CHEBI:17245"/>
        <dbReference type="ChEBI" id="CHEBI:29033"/>
        <dbReference type="ChEBI" id="CHEBI:57618"/>
        <dbReference type="ChEBI" id="CHEBI:57991"/>
        <dbReference type="ChEBI" id="CHEBI:58210"/>
        <dbReference type="ChEBI" id="CHEBI:60344"/>
        <dbReference type="EC" id="1.14.14.18"/>
    </reaction>
</comment>
<dbReference type="EMBL" id="JASPKZ010004937">
    <property type="protein sequence ID" value="KAJ9589479.1"/>
    <property type="molecule type" value="Genomic_DNA"/>
</dbReference>
<organism evidence="8 9">
    <name type="scientific">Diploptera punctata</name>
    <name type="common">Pacific beetle cockroach</name>
    <dbReference type="NCBI Taxonomy" id="6984"/>
    <lineage>
        <taxon>Eukaryota</taxon>
        <taxon>Metazoa</taxon>
        <taxon>Ecdysozoa</taxon>
        <taxon>Arthropoda</taxon>
        <taxon>Hexapoda</taxon>
        <taxon>Insecta</taxon>
        <taxon>Pterygota</taxon>
        <taxon>Neoptera</taxon>
        <taxon>Polyneoptera</taxon>
        <taxon>Dictyoptera</taxon>
        <taxon>Blattodea</taxon>
        <taxon>Blaberoidea</taxon>
        <taxon>Blaberidae</taxon>
        <taxon>Diplopterinae</taxon>
        <taxon>Diploptera</taxon>
    </lineage>
</organism>
<feature type="transmembrane region" description="Helical" evidence="7">
    <location>
        <begin position="218"/>
        <end position="238"/>
    </location>
</feature>
<dbReference type="SUPFAM" id="SSF48613">
    <property type="entry name" value="Heme oxygenase-like"/>
    <property type="match status" value="1"/>
</dbReference>
<keyword evidence="2 4" id="KW-0479">Metal-binding</keyword>
<evidence type="ECO:0000313" key="8">
    <source>
        <dbReference type="EMBL" id="KAJ9589479.1"/>
    </source>
</evidence>
<dbReference type="InterPro" id="IPR016053">
    <property type="entry name" value="Haem_Oase-like"/>
</dbReference>
<proteinExistence type="inferred from homology"/>
<protein>
    <recommendedName>
        <fullName evidence="4">Heme oxygenase</fullName>
        <ecNumber evidence="4">1.14.14.18</ecNumber>
    </recommendedName>
</protein>
<dbReference type="CDD" id="cd19165">
    <property type="entry name" value="HemeO"/>
    <property type="match status" value="1"/>
</dbReference>
<keyword evidence="1 4" id="KW-0349">Heme</keyword>
<evidence type="ECO:0000256" key="3">
    <source>
        <dbReference type="ARBA" id="ARBA00023004"/>
    </source>
</evidence>
<keyword evidence="7" id="KW-0812">Transmembrane</keyword>
<dbReference type="Pfam" id="PF01126">
    <property type="entry name" value="Heme_oxygenase"/>
    <property type="match status" value="1"/>
</dbReference>
<evidence type="ECO:0000256" key="7">
    <source>
        <dbReference type="SAM" id="Phobius"/>
    </source>
</evidence>
<feature type="binding site" evidence="5">
    <location>
        <position position="123"/>
    </location>
    <ligand>
        <name>heme b</name>
        <dbReference type="ChEBI" id="CHEBI:60344"/>
    </ligand>
</feature>
<comment type="similarity">
    <text evidence="4">Belongs to the heme oxygenase family.</text>
</comment>
<comment type="caution">
    <text evidence="8">The sequence shown here is derived from an EMBL/GenBank/DDBJ whole genome shotgun (WGS) entry which is preliminary data.</text>
</comment>
<gene>
    <name evidence="8" type="ORF">L9F63_017296</name>
</gene>
<dbReference type="GO" id="GO:0046872">
    <property type="term" value="F:metal ion binding"/>
    <property type="evidence" value="ECO:0007669"/>
    <property type="project" value="UniProtKB-UniRule"/>
</dbReference>
<dbReference type="Proteomes" id="UP001233999">
    <property type="component" value="Unassembled WGS sequence"/>
</dbReference>
<evidence type="ECO:0000256" key="1">
    <source>
        <dbReference type="ARBA" id="ARBA00022617"/>
    </source>
</evidence>
<dbReference type="PIRSF" id="PIRSF000343">
    <property type="entry name" value="Haem_Oase"/>
    <property type="match status" value="1"/>
</dbReference>
<dbReference type="GO" id="GO:0006788">
    <property type="term" value="P:heme oxidation"/>
    <property type="evidence" value="ECO:0007669"/>
    <property type="project" value="UniProtKB-UniRule"/>
</dbReference>
<dbReference type="PANTHER" id="PTHR10720">
    <property type="entry name" value="HEME OXYGENASE"/>
    <property type="match status" value="1"/>
</dbReference>
<dbReference type="GO" id="GO:0004392">
    <property type="term" value="F:heme oxygenase (decyclizing) activity"/>
    <property type="evidence" value="ECO:0007669"/>
    <property type="project" value="UniProtKB-UniRule"/>
</dbReference>
<feature type="binding site" description="axial binding residue" evidence="6">
    <location>
        <position position="17"/>
    </location>
    <ligand>
        <name>heme b</name>
        <dbReference type="ChEBI" id="CHEBI:60344"/>
    </ligand>
    <ligandPart>
        <name>Fe</name>
        <dbReference type="ChEBI" id="CHEBI:18248"/>
    </ligandPart>
</feature>
<dbReference type="Gene3D" id="1.20.910.10">
    <property type="entry name" value="Heme oxygenase-like"/>
    <property type="match status" value="1"/>
</dbReference>
<dbReference type="InterPro" id="IPR002051">
    <property type="entry name" value="Haem_Oase"/>
</dbReference>
<keyword evidence="9" id="KW-1185">Reference proteome</keyword>
<dbReference type="InterPro" id="IPR016084">
    <property type="entry name" value="Haem_Oase-like_multi-hlx"/>
</dbReference>
<keyword evidence="3 4" id="KW-0408">Iron</keyword>
<dbReference type="PRINTS" id="PR00088">
    <property type="entry name" value="HAEMOXYGNASE"/>
</dbReference>
<accession>A0AAD7ZZ75</accession>
<name>A0AAD7ZZ75_DIPPU</name>
<feature type="binding site" evidence="5">
    <location>
        <position position="10"/>
    </location>
    <ligand>
        <name>heme b</name>
        <dbReference type="ChEBI" id="CHEBI:60344"/>
    </ligand>
</feature>
<evidence type="ECO:0000313" key="9">
    <source>
        <dbReference type="Proteomes" id="UP001233999"/>
    </source>
</evidence>
<reference evidence="8" key="2">
    <citation type="submission" date="2023-05" db="EMBL/GenBank/DDBJ databases">
        <authorList>
            <person name="Fouks B."/>
        </authorList>
    </citation>
    <scope>NUCLEOTIDE SEQUENCE</scope>
    <source>
        <strain evidence="8">Stay&amp;Tobe</strain>
        <tissue evidence="8">Testes</tissue>
    </source>
</reference>
<evidence type="ECO:0000256" key="6">
    <source>
        <dbReference type="PIRSR" id="PIRSR000343-2"/>
    </source>
</evidence>